<gene>
    <name evidence="2" type="ORF">K431DRAFT_281276</name>
</gene>
<dbReference type="OrthoDB" id="10448220at2759"/>
<dbReference type="Proteomes" id="UP000799441">
    <property type="component" value="Unassembled WGS sequence"/>
</dbReference>
<evidence type="ECO:0000313" key="3">
    <source>
        <dbReference type="Proteomes" id="UP000799441"/>
    </source>
</evidence>
<dbReference type="AlphaFoldDB" id="A0A9P4UR78"/>
<evidence type="ECO:0000256" key="1">
    <source>
        <dbReference type="SAM" id="SignalP"/>
    </source>
</evidence>
<name>A0A9P4UR78_9PEZI</name>
<keyword evidence="3" id="KW-1185">Reference proteome</keyword>
<sequence>MHFFKTLALCPLAAQAAVLARQGCDATSTVTVTPSPITQVKEIYTNAGKATTTATRYALLASSSAVSSPQEEKKLKQRQCPSPTATTTITGPAETITSTATVTYTKAVRATATAAACQASNNYGLVHGTLNLNQNSGALPQVQRFADLTTVEDCCAACFSSEAGCMAWSFGGSVTNGNAEDGCVMSLASAGCPSVSGTEVIVYENEEKPLVGIGGCDVQVKAF</sequence>
<dbReference type="EMBL" id="MU003768">
    <property type="protein sequence ID" value="KAF2725322.1"/>
    <property type="molecule type" value="Genomic_DNA"/>
</dbReference>
<protein>
    <recommendedName>
        <fullName evidence="4">Apple domain-containing protein</fullName>
    </recommendedName>
</protein>
<evidence type="ECO:0000313" key="2">
    <source>
        <dbReference type="EMBL" id="KAF2725322.1"/>
    </source>
</evidence>
<evidence type="ECO:0008006" key="4">
    <source>
        <dbReference type="Google" id="ProtNLM"/>
    </source>
</evidence>
<proteinExistence type="predicted"/>
<accession>A0A9P4UR78</accession>
<comment type="caution">
    <text evidence="2">The sequence shown here is derived from an EMBL/GenBank/DDBJ whole genome shotgun (WGS) entry which is preliminary data.</text>
</comment>
<keyword evidence="1" id="KW-0732">Signal</keyword>
<organism evidence="2 3">
    <name type="scientific">Polychaeton citri CBS 116435</name>
    <dbReference type="NCBI Taxonomy" id="1314669"/>
    <lineage>
        <taxon>Eukaryota</taxon>
        <taxon>Fungi</taxon>
        <taxon>Dikarya</taxon>
        <taxon>Ascomycota</taxon>
        <taxon>Pezizomycotina</taxon>
        <taxon>Dothideomycetes</taxon>
        <taxon>Dothideomycetidae</taxon>
        <taxon>Capnodiales</taxon>
        <taxon>Capnodiaceae</taxon>
        <taxon>Polychaeton</taxon>
    </lineage>
</organism>
<feature type="chain" id="PRO_5040213891" description="Apple domain-containing protein" evidence="1">
    <location>
        <begin position="17"/>
        <end position="223"/>
    </location>
</feature>
<feature type="signal peptide" evidence="1">
    <location>
        <begin position="1"/>
        <end position="16"/>
    </location>
</feature>
<reference evidence="2" key="1">
    <citation type="journal article" date="2020" name="Stud. Mycol.">
        <title>101 Dothideomycetes genomes: a test case for predicting lifestyles and emergence of pathogens.</title>
        <authorList>
            <person name="Haridas S."/>
            <person name="Albert R."/>
            <person name="Binder M."/>
            <person name="Bloem J."/>
            <person name="Labutti K."/>
            <person name="Salamov A."/>
            <person name="Andreopoulos B."/>
            <person name="Baker S."/>
            <person name="Barry K."/>
            <person name="Bills G."/>
            <person name="Bluhm B."/>
            <person name="Cannon C."/>
            <person name="Castanera R."/>
            <person name="Culley D."/>
            <person name="Daum C."/>
            <person name="Ezra D."/>
            <person name="Gonzalez J."/>
            <person name="Henrissat B."/>
            <person name="Kuo A."/>
            <person name="Liang C."/>
            <person name="Lipzen A."/>
            <person name="Lutzoni F."/>
            <person name="Magnuson J."/>
            <person name="Mondo S."/>
            <person name="Nolan M."/>
            <person name="Ohm R."/>
            <person name="Pangilinan J."/>
            <person name="Park H.-J."/>
            <person name="Ramirez L."/>
            <person name="Alfaro M."/>
            <person name="Sun H."/>
            <person name="Tritt A."/>
            <person name="Yoshinaga Y."/>
            <person name="Zwiers L.-H."/>
            <person name="Turgeon B."/>
            <person name="Goodwin S."/>
            <person name="Spatafora J."/>
            <person name="Crous P."/>
            <person name="Grigoriev I."/>
        </authorList>
    </citation>
    <scope>NUCLEOTIDE SEQUENCE</scope>
    <source>
        <strain evidence="2">CBS 116435</strain>
    </source>
</reference>